<gene>
    <name evidence="1" type="ORF">ACHAWU_003273</name>
</gene>
<reference evidence="1 2" key="1">
    <citation type="submission" date="2024-10" db="EMBL/GenBank/DDBJ databases">
        <title>Updated reference genomes for cyclostephanoid diatoms.</title>
        <authorList>
            <person name="Roberts W.R."/>
            <person name="Alverson A.J."/>
        </authorList>
    </citation>
    <scope>NUCLEOTIDE SEQUENCE [LARGE SCALE GENOMIC DNA]</scope>
    <source>
        <strain evidence="1 2">AJA232-27</strain>
    </source>
</reference>
<dbReference type="Proteomes" id="UP001530293">
    <property type="component" value="Unassembled WGS sequence"/>
</dbReference>
<evidence type="ECO:0000313" key="2">
    <source>
        <dbReference type="Proteomes" id="UP001530293"/>
    </source>
</evidence>
<dbReference type="AlphaFoldDB" id="A0ABD3MY50"/>
<comment type="caution">
    <text evidence="1">The sequence shown here is derived from an EMBL/GenBank/DDBJ whole genome shotgun (WGS) entry which is preliminary data.</text>
</comment>
<sequence length="155" mass="16541">MGLSVMIGGGLSVMEGLSVMVGEGLSVVEGLSVMVGVGLSVVECASVMVGVGLSVVEVLLTTDASNCPEQTLTSNPDKNWSLIRIHNHWAALMIERTENTMSEVSCCRTEMTDDKRIINSRTESPIHRSVTSSVMVVVHILSDVMSGYVHSEFGV</sequence>
<keyword evidence="2" id="KW-1185">Reference proteome</keyword>
<protein>
    <submittedName>
        <fullName evidence="1">Uncharacterized protein</fullName>
    </submittedName>
</protein>
<accession>A0ABD3MY50</accession>
<dbReference type="EMBL" id="JALLBG020000077">
    <property type="protein sequence ID" value="KAL3767182.1"/>
    <property type="molecule type" value="Genomic_DNA"/>
</dbReference>
<name>A0ABD3MY50_9STRA</name>
<organism evidence="1 2">
    <name type="scientific">Discostella pseudostelligera</name>
    <dbReference type="NCBI Taxonomy" id="259834"/>
    <lineage>
        <taxon>Eukaryota</taxon>
        <taxon>Sar</taxon>
        <taxon>Stramenopiles</taxon>
        <taxon>Ochrophyta</taxon>
        <taxon>Bacillariophyta</taxon>
        <taxon>Coscinodiscophyceae</taxon>
        <taxon>Thalassiosirophycidae</taxon>
        <taxon>Stephanodiscales</taxon>
        <taxon>Stephanodiscaceae</taxon>
        <taxon>Discostella</taxon>
    </lineage>
</organism>
<evidence type="ECO:0000313" key="1">
    <source>
        <dbReference type="EMBL" id="KAL3767182.1"/>
    </source>
</evidence>
<proteinExistence type="predicted"/>